<dbReference type="Pfam" id="PF00400">
    <property type="entry name" value="WD40"/>
    <property type="match status" value="2"/>
</dbReference>
<sequence>MHAQKGFGGRARQDTFFGHKGGVRCLALLPSCNIMATGSLDRTVKLWDLNAGLQIATSRLQPSAVRTLALDASMLVCSASKAGSLRVWRAEGSNSKVPYDMNTSKELTGHTGPVTSVAMSDECIFSGSWDYTVRIWGRSRLKAIAVVSCSDWVWGVCPRGPNLLVAAGKSACIFDQTTCQPMRRYNSGAVREMLHSPRVEGTRDGRLLFIGNADGALQAFDLRMSRADPVSTLWQQGSPVQSIAFDDPWLAAALENGSSLLLNVESAMRGGRSGTRSREALRPNMPVKREFVGSGASPAYCVDIADQWMACGSDSSVVRTWDFSEANEVQERLDALRAMREAQRAQRKERGSRKAPRFPPQWSSESGSGDEQDTEPCARQDSMGSVDGLRASRSASHARAVHKCPWEEGSHDSGEWRDLEASGGSEQGSGGRYHCHSISLQPGCRGEPREDKASGCDGSTQQLSRSLPATFPGAGSEAACFGRSLPTCAHVPPRVLRLASVSASEAERGRSRMTSWDILRPRSVLDKEQKGSGDGIKVAG</sequence>
<evidence type="ECO:0000256" key="1">
    <source>
        <dbReference type="ARBA" id="ARBA00022574"/>
    </source>
</evidence>
<dbReference type="Proteomes" id="UP001491310">
    <property type="component" value="Unassembled WGS sequence"/>
</dbReference>
<accession>A0ABR2YDJ2</accession>
<evidence type="ECO:0000256" key="3">
    <source>
        <dbReference type="PROSITE-ProRule" id="PRU00221"/>
    </source>
</evidence>
<keyword evidence="1 3" id="KW-0853">WD repeat</keyword>
<feature type="region of interest" description="Disordered" evidence="4">
    <location>
        <begin position="339"/>
        <end position="432"/>
    </location>
</feature>
<gene>
    <name evidence="5" type="ORF">WJX75_009584</name>
</gene>
<evidence type="ECO:0000313" key="5">
    <source>
        <dbReference type="EMBL" id="KAK9902877.1"/>
    </source>
</evidence>
<evidence type="ECO:0000256" key="4">
    <source>
        <dbReference type="SAM" id="MobiDB-lite"/>
    </source>
</evidence>
<dbReference type="SMART" id="SM00320">
    <property type="entry name" value="WD40"/>
    <property type="match status" value="6"/>
</dbReference>
<feature type="compositionally biased region" description="Basic and acidic residues" evidence="4">
    <location>
        <begin position="339"/>
        <end position="349"/>
    </location>
</feature>
<dbReference type="PANTHER" id="PTHR22847:SF637">
    <property type="entry name" value="WD REPEAT DOMAIN 5B"/>
    <property type="match status" value="1"/>
</dbReference>
<reference evidence="5 6" key="1">
    <citation type="journal article" date="2024" name="Nat. Commun.">
        <title>Phylogenomics reveals the evolutionary origins of lichenization in chlorophyte algae.</title>
        <authorList>
            <person name="Puginier C."/>
            <person name="Libourel C."/>
            <person name="Otte J."/>
            <person name="Skaloud P."/>
            <person name="Haon M."/>
            <person name="Grisel S."/>
            <person name="Petersen M."/>
            <person name="Berrin J.G."/>
            <person name="Delaux P.M."/>
            <person name="Dal Grande F."/>
            <person name="Keller J."/>
        </authorList>
    </citation>
    <scope>NUCLEOTIDE SEQUENCE [LARGE SCALE GENOMIC DNA]</scope>
    <source>
        <strain evidence="5 6">SAG 216-7</strain>
    </source>
</reference>
<dbReference type="Gene3D" id="2.130.10.10">
    <property type="entry name" value="YVTN repeat-like/Quinoprotein amine dehydrogenase"/>
    <property type="match status" value="2"/>
</dbReference>
<evidence type="ECO:0008006" key="7">
    <source>
        <dbReference type="Google" id="ProtNLM"/>
    </source>
</evidence>
<dbReference type="InterPro" id="IPR036322">
    <property type="entry name" value="WD40_repeat_dom_sf"/>
</dbReference>
<dbReference type="PROSITE" id="PS50294">
    <property type="entry name" value="WD_REPEATS_REGION"/>
    <property type="match status" value="2"/>
</dbReference>
<feature type="repeat" description="WD" evidence="3">
    <location>
        <begin position="107"/>
        <end position="136"/>
    </location>
</feature>
<feature type="compositionally biased region" description="Basic and acidic residues" evidence="4">
    <location>
        <begin position="404"/>
        <end position="420"/>
    </location>
</feature>
<proteinExistence type="predicted"/>
<dbReference type="PROSITE" id="PS00678">
    <property type="entry name" value="WD_REPEATS_1"/>
    <property type="match status" value="1"/>
</dbReference>
<dbReference type="PANTHER" id="PTHR22847">
    <property type="entry name" value="WD40 REPEAT PROTEIN"/>
    <property type="match status" value="1"/>
</dbReference>
<feature type="repeat" description="WD" evidence="3">
    <location>
        <begin position="16"/>
        <end position="57"/>
    </location>
</feature>
<dbReference type="SUPFAM" id="SSF50978">
    <property type="entry name" value="WD40 repeat-like"/>
    <property type="match status" value="1"/>
</dbReference>
<dbReference type="EMBL" id="JALJOT010000015">
    <property type="protein sequence ID" value="KAK9902877.1"/>
    <property type="molecule type" value="Genomic_DNA"/>
</dbReference>
<evidence type="ECO:0000313" key="6">
    <source>
        <dbReference type="Proteomes" id="UP001491310"/>
    </source>
</evidence>
<dbReference type="InterPro" id="IPR001680">
    <property type="entry name" value="WD40_rpt"/>
</dbReference>
<dbReference type="PRINTS" id="PR00320">
    <property type="entry name" value="GPROTEINBRPT"/>
</dbReference>
<keyword evidence="2" id="KW-0677">Repeat</keyword>
<dbReference type="InterPro" id="IPR019775">
    <property type="entry name" value="WD40_repeat_CS"/>
</dbReference>
<protein>
    <recommendedName>
        <fullName evidence="7">WD40 repeat-like protein</fullName>
    </recommendedName>
</protein>
<name>A0ABR2YDJ2_9CHLO</name>
<organism evidence="5 6">
    <name type="scientific">Coccomyxa subellipsoidea</name>
    <dbReference type="NCBI Taxonomy" id="248742"/>
    <lineage>
        <taxon>Eukaryota</taxon>
        <taxon>Viridiplantae</taxon>
        <taxon>Chlorophyta</taxon>
        <taxon>core chlorophytes</taxon>
        <taxon>Trebouxiophyceae</taxon>
        <taxon>Trebouxiophyceae incertae sedis</taxon>
        <taxon>Coccomyxaceae</taxon>
        <taxon>Coccomyxa</taxon>
    </lineage>
</organism>
<dbReference type="InterPro" id="IPR020472">
    <property type="entry name" value="WD40_PAC1"/>
</dbReference>
<evidence type="ECO:0000256" key="2">
    <source>
        <dbReference type="ARBA" id="ARBA00022737"/>
    </source>
</evidence>
<comment type="caution">
    <text evidence="5">The sequence shown here is derived from an EMBL/GenBank/DDBJ whole genome shotgun (WGS) entry which is preliminary data.</text>
</comment>
<dbReference type="InterPro" id="IPR015943">
    <property type="entry name" value="WD40/YVTN_repeat-like_dom_sf"/>
</dbReference>
<keyword evidence="6" id="KW-1185">Reference proteome</keyword>
<dbReference type="PROSITE" id="PS50082">
    <property type="entry name" value="WD_REPEATS_2"/>
    <property type="match status" value="2"/>
</dbReference>